<organism evidence="2 3">
    <name type="scientific">Streptomyces narbonensis</name>
    <dbReference type="NCBI Taxonomy" id="67333"/>
    <lineage>
        <taxon>Bacteria</taxon>
        <taxon>Bacillati</taxon>
        <taxon>Actinomycetota</taxon>
        <taxon>Actinomycetes</taxon>
        <taxon>Kitasatosporales</taxon>
        <taxon>Streptomycetaceae</taxon>
        <taxon>Streptomyces</taxon>
    </lineage>
</organism>
<name>A0ABV3CLP7_9ACTN</name>
<accession>A0ABV3CLP7</accession>
<dbReference type="RefSeq" id="WP_358478581.1">
    <property type="nucleotide sequence ID" value="NZ_JBEZAE010000044.1"/>
</dbReference>
<sequence length="86" mass="9379">MTTQTPTPALDAEHLFRVERGVPTDEEMAALAVVLLMRMSGTQDATEEQGPAPAHWRSLDRAHGHRAPRSWRSGVRRPEPGAGDPG</sequence>
<feature type="region of interest" description="Disordered" evidence="1">
    <location>
        <begin position="42"/>
        <end position="86"/>
    </location>
</feature>
<evidence type="ECO:0000313" key="2">
    <source>
        <dbReference type="EMBL" id="MEU7075706.1"/>
    </source>
</evidence>
<evidence type="ECO:0000256" key="1">
    <source>
        <dbReference type="SAM" id="MobiDB-lite"/>
    </source>
</evidence>
<comment type="caution">
    <text evidence="2">The sequence shown here is derived from an EMBL/GenBank/DDBJ whole genome shotgun (WGS) entry which is preliminary data.</text>
</comment>
<dbReference type="InterPro" id="IPR032716">
    <property type="entry name" value="ACC_epsilon"/>
</dbReference>
<keyword evidence="3" id="KW-1185">Reference proteome</keyword>
<protein>
    <submittedName>
        <fullName evidence="2">Acyl-CoA carboxylase subunit epsilon</fullName>
    </submittedName>
</protein>
<reference evidence="2 3" key="1">
    <citation type="submission" date="2024-06" db="EMBL/GenBank/DDBJ databases">
        <title>The Natural Products Discovery Center: Release of the First 8490 Sequenced Strains for Exploring Actinobacteria Biosynthetic Diversity.</title>
        <authorList>
            <person name="Kalkreuter E."/>
            <person name="Kautsar S.A."/>
            <person name="Yang D."/>
            <person name="Bader C.D."/>
            <person name="Teijaro C.N."/>
            <person name="Fluegel L."/>
            <person name="Davis C.M."/>
            <person name="Simpson J.R."/>
            <person name="Lauterbach L."/>
            <person name="Steele A.D."/>
            <person name="Gui C."/>
            <person name="Meng S."/>
            <person name="Li G."/>
            <person name="Viehrig K."/>
            <person name="Ye F."/>
            <person name="Su P."/>
            <person name="Kiefer A.F."/>
            <person name="Nichols A."/>
            <person name="Cepeda A.J."/>
            <person name="Yan W."/>
            <person name="Fan B."/>
            <person name="Jiang Y."/>
            <person name="Adhikari A."/>
            <person name="Zheng C.-J."/>
            <person name="Schuster L."/>
            <person name="Cowan T.M."/>
            <person name="Smanski M.J."/>
            <person name="Chevrette M.G."/>
            <person name="De Carvalho L.P.S."/>
            <person name="Shen B."/>
        </authorList>
    </citation>
    <scope>NUCLEOTIDE SEQUENCE [LARGE SCALE GENOMIC DNA]</scope>
    <source>
        <strain evidence="2 3">NPDC045974</strain>
    </source>
</reference>
<proteinExistence type="predicted"/>
<gene>
    <name evidence="2" type="ORF">AB0A88_37120</name>
</gene>
<evidence type="ECO:0000313" key="3">
    <source>
        <dbReference type="Proteomes" id="UP001551329"/>
    </source>
</evidence>
<dbReference type="Pfam" id="PF13822">
    <property type="entry name" value="ACC_epsilon"/>
    <property type="match status" value="1"/>
</dbReference>
<dbReference type="Proteomes" id="UP001551329">
    <property type="component" value="Unassembled WGS sequence"/>
</dbReference>
<dbReference type="EMBL" id="JBEZAE010000044">
    <property type="protein sequence ID" value="MEU7075706.1"/>
    <property type="molecule type" value="Genomic_DNA"/>
</dbReference>